<dbReference type="Gene3D" id="3.40.190.80">
    <property type="match status" value="1"/>
</dbReference>
<dbReference type="EMBL" id="BMZS01000003">
    <property type="protein sequence ID" value="GHD47373.1"/>
    <property type="molecule type" value="Genomic_DNA"/>
</dbReference>
<feature type="binding site" evidence="5">
    <location>
        <position position="70"/>
    </location>
    <ligand>
        <name>Mg(2+)</name>
        <dbReference type="ChEBI" id="CHEBI:18420"/>
        <label>1</label>
        <note>catalytic</note>
    </ligand>
</feature>
<gene>
    <name evidence="6" type="ORF">GCM10017083_17690</name>
</gene>
<reference evidence="6" key="2">
    <citation type="submission" date="2020-09" db="EMBL/GenBank/DDBJ databases">
        <authorList>
            <person name="Sun Q."/>
            <person name="Kim S."/>
        </authorList>
    </citation>
    <scope>NUCLEOTIDE SEQUENCE</scope>
    <source>
        <strain evidence="6">KCTC 42651</strain>
    </source>
</reference>
<dbReference type="GO" id="GO:0046872">
    <property type="term" value="F:metal ion binding"/>
    <property type="evidence" value="ECO:0007669"/>
    <property type="project" value="UniProtKB-KW"/>
</dbReference>
<comment type="caution">
    <text evidence="6">The sequence shown here is derived from an EMBL/GenBank/DDBJ whole genome shotgun (WGS) entry which is preliminary data.</text>
</comment>
<dbReference type="PANTHER" id="PTHR20854">
    <property type="entry name" value="INOSITOL MONOPHOSPHATASE"/>
    <property type="match status" value="1"/>
</dbReference>
<feature type="binding site" evidence="5">
    <location>
        <position position="96"/>
    </location>
    <ligand>
        <name>Mg(2+)</name>
        <dbReference type="ChEBI" id="CHEBI:18420"/>
        <label>1</label>
        <note>catalytic</note>
    </ligand>
</feature>
<evidence type="ECO:0000256" key="4">
    <source>
        <dbReference type="ARBA" id="ARBA00022842"/>
    </source>
</evidence>
<dbReference type="Gene3D" id="3.30.540.10">
    <property type="entry name" value="Fructose-1,6-Bisphosphatase, subunit A, domain 1"/>
    <property type="match status" value="1"/>
</dbReference>
<dbReference type="PROSITE" id="PS00629">
    <property type="entry name" value="IMP_1"/>
    <property type="match status" value="1"/>
</dbReference>
<dbReference type="GO" id="GO:0007165">
    <property type="term" value="P:signal transduction"/>
    <property type="evidence" value="ECO:0007669"/>
    <property type="project" value="TreeGrafter"/>
</dbReference>
<keyword evidence="4 5" id="KW-0460">Magnesium</keyword>
<keyword evidence="7" id="KW-1185">Reference proteome</keyword>
<dbReference type="SUPFAM" id="SSF56655">
    <property type="entry name" value="Carbohydrate phosphatase"/>
    <property type="match status" value="1"/>
</dbReference>
<dbReference type="AlphaFoldDB" id="A0A918XQV8"/>
<dbReference type="GO" id="GO:0006020">
    <property type="term" value="P:inositol metabolic process"/>
    <property type="evidence" value="ECO:0007669"/>
    <property type="project" value="TreeGrafter"/>
</dbReference>
<comment type="similarity">
    <text evidence="1">Belongs to the inositol monophosphatase superfamily.</text>
</comment>
<sequence length="278" mass="30423">MTTVDLDRVARVLAEVADEEILPRWRNLASGDIREKTGPNDLVTIADEAAERALAARLPGLVPGSVLIGEESVEHDRSLLDLLTEHRPVWIVDPVDGTKNFTEGSDRFAVMVALVQHDATVAAAIYEPVTGRVLLAEHGGGAEMVERETGRSRLRAAEAAGLDVMEGSLNFRFIPDEETRKAVRARADAVLPKRHHRRGCAAFDYRMLATGQWHFAFYWKNMPWDHAPGLLIHAEAGGHAARLDGRAYRPSELAGGLLAAPDADSWHELREAVLGPIG</sequence>
<dbReference type="GO" id="GO:0008934">
    <property type="term" value="F:inositol monophosphate 1-phosphatase activity"/>
    <property type="evidence" value="ECO:0007669"/>
    <property type="project" value="TreeGrafter"/>
</dbReference>
<name>A0A918XQV8_9PROT</name>
<dbReference type="RefSeq" id="WP_189988567.1">
    <property type="nucleotide sequence ID" value="NZ_BMZS01000003.1"/>
</dbReference>
<comment type="cofactor">
    <cofactor evidence="5">
        <name>Mg(2+)</name>
        <dbReference type="ChEBI" id="CHEBI:18420"/>
    </cofactor>
</comment>
<evidence type="ECO:0000256" key="2">
    <source>
        <dbReference type="ARBA" id="ARBA00022723"/>
    </source>
</evidence>
<dbReference type="PRINTS" id="PR00377">
    <property type="entry name" value="IMPHPHTASES"/>
</dbReference>
<feature type="binding site" evidence="5">
    <location>
        <position position="225"/>
    </location>
    <ligand>
        <name>Mg(2+)</name>
        <dbReference type="ChEBI" id="CHEBI:18420"/>
        <label>1</label>
        <note>catalytic</note>
    </ligand>
</feature>
<reference evidence="6" key="1">
    <citation type="journal article" date="2014" name="Int. J. Syst. Evol. Microbiol.">
        <title>Complete genome sequence of Corynebacterium casei LMG S-19264T (=DSM 44701T), isolated from a smear-ripened cheese.</title>
        <authorList>
            <consortium name="US DOE Joint Genome Institute (JGI-PGF)"/>
            <person name="Walter F."/>
            <person name="Albersmeier A."/>
            <person name="Kalinowski J."/>
            <person name="Ruckert C."/>
        </authorList>
    </citation>
    <scope>NUCLEOTIDE SEQUENCE</scope>
    <source>
        <strain evidence="6">KCTC 42651</strain>
    </source>
</reference>
<protein>
    <submittedName>
        <fullName evidence="6">Inositol monophosphatase</fullName>
    </submittedName>
</protein>
<dbReference type="Proteomes" id="UP000630353">
    <property type="component" value="Unassembled WGS sequence"/>
</dbReference>
<evidence type="ECO:0000313" key="6">
    <source>
        <dbReference type="EMBL" id="GHD47373.1"/>
    </source>
</evidence>
<organism evidence="6 7">
    <name type="scientific">Thalassobaculum fulvum</name>
    <dbReference type="NCBI Taxonomy" id="1633335"/>
    <lineage>
        <taxon>Bacteria</taxon>
        <taxon>Pseudomonadati</taxon>
        <taxon>Pseudomonadota</taxon>
        <taxon>Alphaproteobacteria</taxon>
        <taxon>Rhodospirillales</taxon>
        <taxon>Thalassobaculaceae</taxon>
        <taxon>Thalassobaculum</taxon>
    </lineage>
</organism>
<dbReference type="Pfam" id="PF00459">
    <property type="entry name" value="Inositol_P"/>
    <property type="match status" value="1"/>
</dbReference>
<accession>A0A918XQV8</accession>
<evidence type="ECO:0000256" key="5">
    <source>
        <dbReference type="PIRSR" id="PIRSR600760-2"/>
    </source>
</evidence>
<evidence type="ECO:0000256" key="1">
    <source>
        <dbReference type="ARBA" id="ARBA00009759"/>
    </source>
</evidence>
<keyword evidence="2 5" id="KW-0479">Metal-binding</keyword>
<keyword evidence="3" id="KW-0378">Hydrolase</keyword>
<dbReference type="PANTHER" id="PTHR20854:SF4">
    <property type="entry name" value="INOSITOL-1-MONOPHOSPHATASE-RELATED"/>
    <property type="match status" value="1"/>
</dbReference>
<feature type="binding site" evidence="5">
    <location>
        <position position="93"/>
    </location>
    <ligand>
        <name>Mg(2+)</name>
        <dbReference type="ChEBI" id="CHEBI:18420"/>
        <label>2</label>
    </ligand>
</feature>
<evidence type="ECO:0000256" key="3">
    <source>
        <dbReference type="ARBA" id="ARBA00022801"/>
    </source>
</evidence>
<proteinExistence type="inferred from homology"/>
<dbReference type="InterPro" id="IPR000760">
    <property type="entry name" value="Inositol_monophosphatase-like"/>
</dbReference>
<evidence type="ECO:0000313" key="7">
    <source>
        <dbReference type="Proteomes" id="UP000630353"/>
    </source>
</evidence>
<dbReference type="InterPro" id="IPR020583">
    <property type="entry name" value="Inositol_monoP_metal-BS"/>
</dbReference>